<dbReference type="InterPro" id="IPR000873">
    <property type="entry name" value="AMP-dep_synth/lig_dom"/>
</dbReference>
<comment type="caution">
    <text evidence="4">The sequence shown here is derived from an EMBL/GenBank/DDBJ whole genome shotgun (WGS) entry which is preliminary data.</text>
</comment>
<evidence type="ECO:0000313" key="5">
    <source>
        <dbReference type="Proteomes" id="UP000638648"/>
    </source>
</evidence>
<dbReference type="Pfam" id="PF00501">
    <property type="entry name" value="AMP-binding"/>
    <property type="match status" value="1"/>
</dbReference>
<dbReference type="InterPro" id="IPR042099">
    <property type="entry name" value="ANL_N_sf"/>
</dbReference>
<evidence type="ECO:0000256" key="1">
    <source>
        <dbReference type="ARBA" id="ARBA00022741"/>
    </source>
</evidence>
<proteinExistence type="predicted"/>
<dbReference type="GO" id="GO:0016020">
    <property type="term" value="C:membrane"/>
    <property type="evidence" value="ECO:0007669"/>
    <property type="project" value="TreeGrafter"/>
</dbReference>
<evidence type="ECO:0000313" key="4">
    <source>
        <dbReference type="EMBL" id="MBE1603207.1"/>
    </source>
</evidence>
<dbReference type="Proteomes" id="UP000638648">
    <property type="component" value="Unassembled WGS sequence"/>
</dbReference>
<name>A0A927MTW9_9ACTN</name>
<dbReference type="PANTHER" id="PTHR43272">
    <property type="entry name" value="LONG-CHAIN-FATTY-ACID--COA LIGASE"/>
    <property type="match status" value="1"/>
</dbReference>
<keyword evidence="1" id="KW-0547">Nucleotide-binding</keyword>
<evidence type="ECO:0000259" key="3">
    <source>
        <dbReference type="Pfam" id="PF00501"/>
    </source>
</evidence>
<dbReference type="Gene3D" id="3.40.50.12780">
    <property type="entry name" value="N-terminal domain of ligase-like"/>
    <property type="match status" value="1"/>
</dbReference>
<dbReference type="AlphaFoldDB" id="A0A927MTW9"/>
<keyword evidence="2" id="KW-0067">ATP-binding</keyword>
<keyword evidence="5" id="KW-1185">Reference proteome</keyword>
<dbReference type="SUPFAM" id="SSF56801">
    <property type="entry name" value="Acetyl-CoA synthetase-like"/>
    <property type="match status" value="1"/>
</dbReference>
<accession>A0A927MTW9</accession>
<evidence type="ECO:0000256" key="2">
    <source>
        <dbReference type="ARBA" id="ARBA00022840"/>
    </source>
</evidence>
<dbReference type="GO" id="GO:0004467">
    <property type="term" value="F:long-chain fatty acid-CoA ligase activity"/>
    <property type="evidence" value="ECO:0007669"/>
    <property type="project" value="TreeGrafter"/>
</dbReference>
<protein>
    <submittedName>
        <fullName evidence="4">Long-subunit acyl-CoA synthetase (AMP-forming)</fullName>
    </submittedName>
</protein>
<dbReference type="EMBL" id="JADBEM010000001">
    <property type="protein sequence ID" value="MBE1603207.1"/>
    <property type="molecule type" value="Genomic_DNA"/>
</dbReference>
<reference evidence="4" key="1">
    <citation type="submission" date="2020-10" db="EMBL/GenBank/DDBJ databases">
        <title>Sequencing the genomes of 1000 actinobacteria strains.</title>
        <authorList>
            <person name="Klenk H.-P."/>
        </authorList>
    </citation>
    <scope>NUCLEOTIDE SEQUENCE</scope>
    <source>
        <strain evidence="4">DSM 45354</strain>
    </source>
</reference>
<feature type="domain" description="AMP-dependent synthetase/ligase" evidence="3">
    <location>
        <begin position="81"/>
        <end position="198"/>
    </location>
</feature>
<dbReference type="GO" id="GO:0005524">
    <property type="term" value="F:ATP binding"/>
    <property type="evidence" value="ECO:0007669"/>
    <property type="project" value="UniProtKB-KW"/>
</dbReference>
<gene>
    <name evidence="4" type="ORF">HEB94_000055</name>
</gene>
<dbReference type="PANTHER" id="PTHR43272:SF33">
    <property type="entry name" value="AMP-BINDING DOMAIN-CONTAINING PROTEIN-RELATED"/>
    <property type="match status" value="1"/>
</dbReference>
<dbReference type="RefSeq" id="WP_192748087.1">
    <property type="nucleotide sequence ID" value="NZ_BAABJL010000055.1"/>
</dbReference>
<organism evidence="4 5">
    <name type="scientific">Actinopolymorpha pittospori</name>
    <dbReference type="NCBI Taxonomy" id="648752"/>
    <lineage>
        <taxon>Bacteria</taxon>
        <taxon>Bacillati</taxon>
        <taxon>Actinomycetota</taxon>
        <taxon>Actinomycetes</taxon>
        <taxon>Propionibacteriales</taxon>
        <taxon>Actinopolymorphaceae</taxon>
        <taxon>Actinopolymorpha</taxon>
    </lineage>
</organism>
<sequence>MDISSDERERRALAVLCERDQQILDAQPDPVVTAALARPGLSVATTIRTAIEGYADRPALGERAAIAVTDSRGRTSRRLLPRFETVSYQEFGARTDAVAAEFHHCEQCAIGDGDVVALLGTNSVDLLTVDIACTRLGATALPLQTSASVANMRPVVEEAGPRLIASSTELLHNVVDLAVGSATVRRVLVFDHHPEVDDHRERLDAARLTISESGRDIELVTLAEVLERVGHWNHRRCRRRTQTGCHAFSTPPEVPAGPKG</sequence>